<organism evidence="2 3">
    <name type="scientific">Boothiomyces macroporosus</name>
    <dbReference type="NCBI Taxonomy" id="261099"/>
    <lineage>
        <taxon>Eukaryota</taxon>
        <taxon>Fungi</taxon>
        <taxon>Fungi incertae sedis</taxon>
        <taxon>Chytridiomycota</taxon>
        <taxon>Chytridiomycota incertae sedis</taxon>
        <taxon>Chytridiomycetes</taxon>
        <taxon>Rhizophydiales</taxon>
        <taxon>Terramycetaceae</taxon>
        <taxon>Boothiomyces</taxon>
    </lineage>
</organism>
<protein>
    <recommendedName>
        <fullName evidence="4">Secreted protein</fullName>
    </recommendedName>
</protein>
<evidence type="ECO:0008006" key="4">
    <source>
        <dbReference type="Google" id="ProtNLM"/>
    </source>
</evidence>
<accession>A0AAD5U9N1</accession>
<sequence length="207" mass="22004">MKSFAALALASTAFSQIIVTPGQQGGPDPNQVHINSISYAGTGCPAGSVSQILSADATTFTLLMSEFVASSGPGTKITDSRKNCQINLNLSYPQGFSYSIASVQYRGYVQIPAGVTATQEATYYISGQQQQVSSRTVFNQPTDQDYENTDQISLAAMVWSPCGAVLPGNINTQVRLTGDLTQAAQITVDSVDGTVQQIYGLQWRTCP</sequence>
<dbReference type="Pfam" id="PF14273">
    <property type="entry name" value="DUF4360"/>
    <property type="match status" value="1"/>
</dbReference>
<comment type="caution">
    <text evidence="2">The sequence shown here is derived from an EMBL/GenBank/DDBJ whole genome shotgun (WGS) entry which is preliminary data.</text>
</comment>
<dbReference type="PANTHER" id="PTHR38847:SF1">
    <property type="entry name" value="PSEUDOURIDINE SYNTHASE RSUA_RLUA-LIKE DOMAIN-CONTAINING PROTEIN"/>
    <property type="match status" value="1"/>
</dbReference>
<name>A0AAD5U9N1_9FUNG</name>
<feature type="chain" id="PRO_5042096651" description="Secreted protein" evidence="1">
    <location>
        <begin position="16"/>
        <end position="207"/>
    </location>
</feature>
<gene>
    <name evidence="2" type="ORF">HK103_004160</name>
</gene>
<dbReference type="Proteomes" id="UP001210925">
    <property type="component" value="Unassembled WGS sequence"/>
</dbReference>
<feature type="signal peptide" evidence="1">
    <location>
        <begin position="1"/>
        <end position="15"/>
    </location>
</feature>
<reference evidence="2" key="1">
    <citation type="submission" date="2020-05" db="EMBL/GenBank/DDBJ databases">
        <title>Phylogenomic resolution of chytrid fungi.</title>
        <authorList>
            <person name="Stajich J.E."/>
            <person name="Amses K."/>
            <person name="Simmons R."/>
            <person name="Seto K."/>
            <person name="Myers J."/>
            <person name="Bonds A."/>
            <person name="Quandt C.A."/>
            <person name="Barry K."/>
            <person name="Liu P."/>
            <person name="Grigoriev I."/>
            <person name="Longcore J.E."/>
            <person name="James T.Y."/>
        </authorList>
    </citation>
    <scope>NUCLEOTIDE SEQUENCE</scope>
    <source>
        <strain evidence="2">PLAUS21</strain>
    </source>
</reference>
<evidence type="ECO:0000313" key="2">
    <source>
        <dbReference type="EMBL" id="KAJ3250000.1"/>
    </source>
</evidence>
<dbReference type="AlphaFoldDB" id="A0AAD5U9N1"/>
<dbReference type="PANTHER" id="PTHR38847">
    <property type="match status" value="1"/>
</dbReference>
<dbReference type="EMBL" id="JADGKB010000327">
    <property type="protein sequence ID" value="KAJ3250000.1"/>
    <property type="molecule type" value="Genomic_DNA"/>
</dbReference>
<keyword evidence="1" id="KW-0732">Signal</keyword>
<evidence type="ECO:0000256" key="1">
    <source>
        <dbReference type="SAM" id="SignalP"/>
    </source>
</evidence>
<evidence type="ECO:0000313" key="3">
    <source>
        <dbReference type="Proteomes" id="UP001210925"/>
    </source>
</evidence>
<proteinExistence type="predicted"/>
<keyword evidence="3" id="KW-1185">Reference proteome</keyword>
<dbReference type="InterPro" id="IPR025649">
    <property type="entry name" value="DUF4360"/>
</dbReference>